<evidence type="ECO:0000256" key="4">
    <source>
        <dbReference type="ARBA" id="ARBA00022837"/>
    </source>
</evidence>
<evidence type="ECO:0000256" key="2">
    <source>
        <dbReference type="ARBA" id="ARBA00022741"/>
    </source>
</evidence>
<feature type="domain" description="EF-hand" evidence="9">
    <location>
        <begin position="336"/>
        <end position="371"/>
    </location>
</feature>
<dbReference type="InterPro" id="IPR045269">
    <property type="entry name" value="Atg1-like"/>
</dbReference>
<proteinExistence type="inferred from homology"/>
<evidence type="ECO:0000256" key="6">
    <source>
        <dbReference type="ARBA" id="ARBA00024334"/>
    </source>
</evidence>
<dbReference type="Proteomes" id="UP000009168">
    <property type="component" value="Unassembled WGS sequence"/>
</dbReference>
<dbReference type="InterPro" id="IPR018247">
    <property type="entry name" value="EF_Hand_1_Ca_BS"/>
</dbReference>
<dbReference type="FunFam" id="3.30.200.20:FF:000042">
    <property type="entry name" value="Aurora kinase A"/>
    <property type="match status" value="1"/>
</dbReference>
<dbReference type="GO" id="GO:0005829">
    <property type="term" value="C:cytosol"/>
    <property type="evidence" value="ECO:0007669"/>
    <property type="project" value="TreeGrafter"/>
</dbReference>
<feature type="domain" description="EF-hand" evidence="9">
    <location>
        <begin position="390"/>
        <end position="425"/>
    </location>
</feature>
<feature type="domain" description="EF-hand" evidence="9">
    <location>
        <begin position="434"/>
        <end position="461"/>
    </location>
</feature>
<keyword evidence="5 7" id="KW-0067">ATP-binding</keyword>
<dbReference type="InterPro" id="IPR011992">
    <property type="entry name" value="EF-hand-dom_pair"/>
</dbReference>
<dbReference type="Gene3D" id="1.10.238.10">
    <property type="entry name" value="EF-hand"/>
    <property type="match status" value="3"/>
</dbReference>
<dbReference type="FunFam" id="1.10.510.10:FF:000771">
    <property type="entry name" value="Uncharacterized protein"/>
    <property type="match status" value="1"/>
</dbReference>
<dbReference type="InterPro" id="IPR011009">
    <property type="entry name" value="Kinase-like_dom_sf"/>
</dbReference>
<gene>
    <name evidence="10" type="ORF">TTHERM_00353490</name>
</gene>
<dbReference type="EMBL" id="GG662523">
    <property type="protein sequence ID" value="EAS02860.3"/>
    <property type="molecule type" value="Genomic_DNA"/>
</dbReference>
<dbReference type="RefSeq" id="XP_001023105.3">
    <property type="nucleotide sequence ID" value="XM_001023105.3"/>
</dbReference>
<evidence type="ECO:0000256" key="5">
    <source>
        <dbReference type="ARBA" id="ARBA00022840"/>
    </source>
</evidence>
<evidence type="ECO:0000313" key="11">
    <source>
        <dbReference type="Proteomes" id="UP000009168"/>
    </source>
</evidence>
<accession>I7M9V0</accession>
<keyword evidence="4" id="KW-0106">Calcium</keyword>
<dbReference type="GO" id="GO:0016020">
    <property type="term" value="C:membrane"/>
    <property type="evidence" value="ECO:0007669"/>
    <property type="project" value="TreeGrafter"/>
</dbReference>
<dbReference type="STRING" id="312017.I7M9V0"/>
<dbReference type="PANTHER" id="PTHR24348">
    <property type="entry name" value="SERINE/THREONINE-PROTEIN KINASE UNC-51-RELATED"/>
    <property type="match status" value="1"/>
</dbReference>
<feature type="binding site" evidence="7">
    <location>
        <position position="44"/>
    </location>
    <ligand>
        <name>ATP</name>
        <dbReference type="ChEBI" id="CHEBI:30616"/>
    </ligand>
</feature>
<name>I7M9V0_TETTS</name>
<dbReference type="PROSITE" id="PS50222">
    <property type="entry name" value="EF_HAND_2"/>
    <property type="match status" value="5"/>
</dbReference>
<comment type="similarity">
    <text evidence="6">Belongs to the protein kinase superfamily. Ser/Thr protein kinase family. CDPK subfamily.</text>
</comment>
<keyword evidence="2 7" id="KW-0547">Nucleotide-binding</keyword>
<evidence type="ECO:0000259" key="8">
    <source>
        <dbReference type="PROSITE" id="PS50011"/>
    </source>
</evidence>
<dbReference type="PROSITE" id="PS50011">
    <property type="entry name" value="PROTEIN_KINASE_DOM"/>
    <property type="match status" value="1"/>
</dbReference>
<dbReference type="PROSITE" id="PS00107">
    <property type="entry name" value="PROTEIN_KINASE_ATP"/>
    <property type="match status" value="1"/>
</dbReference>
<dbReference type="GO" id="GO:0005776">
    <property type="term" value="C:autophagosome"/>
    <property type="evidence" value="ECO:0007669"/>
    <property type="project" value="TreeGrafter"/>
</dbReference>
<dbReference type="KEGG" id="tet:TTHERM_00353490"/>
<dbReference type="OrthoDB" id="40902at2759"/>
<dbReference type="InterPro" id="IPR000719">
    <property type="entry name" value="Prot_kinase_dom"/>
</dbReference>
<protein>
    <submittedName>
        <fullName evidence="10">Serine/Threonine kinase domain protein</fullName>
    </submittedName>
</protein>
<dbReference type="InterPro" id="IPR008271">
    <property type="entry name" value="Ser/Thr_kinase_AS"/>
</dbReference>
<dbReference type="eggNOG" id="KOG0198">
    <property type="taxonomic scope" value="Eukaryota"/>
</dbReference>
<dbReference type="Pfam" id="PF13833">
    <property type="entry name" value="EF-hand_8"/>
    <property type="match status" value="1"/>
</dbReference>
<dbReference type="InterPro" id="IPR002048">
    <property type="entry name" value="EF_hand_dom"/>
</dbReference>
<dbReference type="Pfam" id="PF00069">
    <property type="entry name" value="Pkinase"/>
    <property type="match status" value="1"/>
</dbReference>
<feature type="domain" description="Protein kinase" evidence="8">
    <location>
        <begin position="15"/>
        <end position="270"/>
    </location>
</feature>
<evidence type="ECO:0000313" key="10">
    <source>
        <dbReference type="EMBL" id="EAS02860.3"/>
    </source>
</evidence>
<dbReference type="PROSITE" id="PS00018">
    <property type="entry name" value="EF_HAND_1"/>
    <property type="match status" value="3"/>
</dbReference>
<organism evidence="10 11">
    <name type="scientific">Tetrahymena thermophila (strain SB210)</name>
    <dbReference type="NCBI Taxonomy" id="312017"/>
    <lineage>
        <taxon>Eukaryota</taxon>
        <taxon>Sar</taxon>
        <taxon>Alveolata</taxon>
        <taxon>Ciliophora</taxon>
        <taxon>Intramacronucleata</taxon>
        <taxon>Oligohymenophorea</taxon>
        <taxon>Hymenostomatida</taxon>
        <taxon>Tetrahymenina</taxon>
        <taxon>Tetrahymenidae</taxon>
        <taxon>Tetrahymena</taxon>
    </lineage>
</organism>
<feature type="domain" description="EF-hand" evidence="9">
    <location>
        <begin position="492"/>
        <end position="521"/>
    </location>
</feature>
<dbReference type="GO" id="GO:0004674">
    <property type="term" value="F:protein serine/threonine kinase activity"/>
    <property type="evidence" value="ECO:0007669"/>
    <property type="project" value="InterPro"/>
</dbReference>
<dbReference type="SUPFAM" id="SSF47473">
    <property type="entry name" value="EF-hand"/>
    <property type="match status" value="2"/>
</dbReference>
<dbReference type="GO" id="GO:0005524">
    <property type="term" value="F:ATP binding"/>
    <property type="evidence" value="ECO:0007669"/>
    <property type="project" value="UniProtKB-UniRule"/>
</dbReference>
<dbReference type="CDD" id="cd00051">
    <property type="entry name" value="EFh"/>
    <property type="match status" value="1"/>
</dbReference>
<dbReference type="GeneID" id="7835403"/>
<dbReference type="GO" id="GO:0005509">
    <property type="term" value="F:calcium ion binding"/>
    <property type="evidence" value="ECO:0007669"/>
    <property type="project" value="InterPro"/>
</dbReference>
<keyword evidence="3 10" id="KW-0418">Kinase</keyword>
<dbReference type="AlphaFoldDB" id="I7M9V0"/>
<dbReference type="Pfam" id="PF13202">
    <property type="entry name" value="EF-hand_5"/>
    <property type="match status" value="1"/>
</dbReference>
<evidence type="ECO:0000259" key="9">
    <source>
        <dbReference type="PROSITE" id="PS50222"/>
    </source>
</evidence>
<keyword evidence="11" id="KW-1185">Reference proteome</keyword>
<dbReference type="InterPro" id="IPR017441">
    <property type="entry name" value="Protein_kinase_ATP_BS"/>
</dbReference>
<dbReference type="PROSITE" id="PS00108">
    <property type="entry name" value="PROTEIN_KINASE_ST"/>
    <property type="match status" value="1"/>
</dbReference>
<evidence type="ECO:0000256" key="1">
    <source>
        <dbReference type="ARBA" id="ARBA00022679"/>
    </source>
</evidence>
<dbReference type="Pfam" id="PF13499">
    <property type="entry name" value="EF-hand_7"/>
    <property type="match status" value="1"/>
</dbReference>
<dbReference type="GO" id="GO:0010506">
    <property type="term" value="P:regulation of autophagy"/>
    <property type="evidence" value="ECO:0007669"/>
    <property type="project" value="InterPro"/>
</dbReference>
<dbReference type="SUPFAM" id="SSF56112">
    <property type="entry name" value="Protein kinase-like (PK-like)"/>
    <property type="match status" value="1"/>
</dbReference>
<dbReference type="Gene3D" id="1.10.510.10">
    <property type="entry name" value="Transferase(Phosphotransferase) domain 1"/>
    <property type="match status" value="1"/>
</dbReference>
<dbReference type="GO" id="GO:0000045">
    <property type="term" value="P:autophagosome assembly"/>
    <property type="evidence" value="ECO:0007669"/>
    <property type="project" value="TreeGrafter"/>
</dbReference>
<dbReference type="SMART" id="SM00054">
    <property type="entry name" value="EFh"/>
    <property type="match status" value="5"/>
</dbReference>
<dbReference type="GO" id="GO:0000407">
    <property type="term" value="C:phagophore assembly site"/>
    <property type="evidence" value="ECO:0007669"/>
    <property type="project" value="TreeGrafter"/>
</dbReference>
<evidence type="ECO:0000256" key="3">
    <source>
        <dbReference type="ARBA" id="ARBA00022777"/>
    </source>
</evidence>
<evidence type="ECO:0000256" key="7">
    <source>
        <dbReference type="PROSITE-ProRule" id="PRU10141"/>
    </source>
</evidence>
<reference evidence="11" key="1">
    <citation type="journal article" date="2006" name="PLoS Biol.">
        <title>Macronuclear genome sequence of the ciliate Tetrahymena thermophila, a model eukaryote.</title>
        <authorList>
            <person name="Eisen J.A."/>
            <person name="Coyne R.S."/>
            <person name="Wu M."/>
            <person name="Wu D."/>
            <person name="Thiagarajan M."/>
            <person name="Wortman J.R."/>
            <person name="Badger J.H."/>
            <person name="Ren Q."/>
            <person name="Amedeo P."/>
            <person name="Jones K.M."/>
            <person name="Tallon L.J."/>
            <person name="Delcher A.L."/>
            <person name="Salzberg S.L."/>
            <person name="Silva J.C."/>
            <person name="Haas B.J."/>
            <person name="Majoros W.H."/>
            <person name="Farzad M."/>
            <person name="Carlton J.M."/>
            <person name="Smith R.K. Jr."/>
            <person name="Garg J."/>
            <person name="Pearlman R.E."/>
            <person name="Karrer K.M."/>
            <person name="Sun L."/>
            <person name="Manning G."/>
            <person name="Elde N.C."/>
            <person name="Turkewitz A.P."/>
            <person name="Asai D.J."/>
            <person name="Wilkes D.E."/>
            <person name="Wang Y."/>
            <person name="Cai H."/>
            <person name="Collins K."/>
            <person name="Stewart B.A."/>
            <person name="Lee S.R."/>
            <person name="Wilamowska K."/>
            <person name="Weinberg Z."/>
            <person name="Ruzzo W.L."/>
            <person name="Wloga D."/>
            <person name="Gaertig J."/>
            <person name="Frankel J."/>
            <person name="Tsao C.-C."/>
            <person name="Gorovsky M.A."/>
            <person name="Keeling P.J."/>
            <person name="Waller R.F."/>
            <person name="Patron N.J."/>
            <person name="Cherry J.M."/>
            <person name="Stover N.A."/>
            <person name="Krieger C.J."/>
            <person name="del Toro C."/>
            <person name="Ryder H.F."/>
            <person name="Williamson S.C."/>
            <person name="Barbeau R.A."/>
            <person name="Hamilton E.P."/>
            <person name="Orias E."/>
        </authorList>
    </citation>
    <scope>NUCLEOTIDE SEQUENCE [LARGE SCALE GENOMIC DNA]</scope>
    <source>
        <strain evidence="11">SB210</strain>
    </source>
</reference>
<keyword evidence="1" id="KW-0808">Transferase</keyword>
<dbReference type="SMART" id="SM00220">
    <property type="entry name" value="S_TKc"/>
    <property type="match status" value="1"/>
</dbReference>
<feature type="domain" description="EF-hand" evidence="9">
    <location>
        <begin position="522"/>
        <end position="557"/>
    </location>
</feature>
<sequence length="561" mass="65236">MSSGSNQKKVGNYQWSEQDFLGKGAFGSVFKGKNIETGEQVAVKVLQMQHFKNEQAKIQLDEEINVMKKLDSPYIVKLLGLQEENEQTVIILELCPEGDLNNLLKSKGGSLNEQEAINILCQLLLGFKKMVEQGYIHRDIKPANILIKDGFYKVSDFGFATGVDIKSQQLLKECVGTPLFMAPQLLRSKEYSSKSDIWSIGMMYYLMLFGKTPWPARDLNSFITNIELLPLRFPYDKPISQESKDFLSQCLQVEEESRIDWSKLFEHPLTKKALGPAQDPNIRLDERAKRIIRDIQELVQIKNLDIKQQFGEFAKNKKSLNLDEFHSLICKIDQRLTSVDTDYLFKQIDENGDGSLSIHEFTKFFLEYDFSDLTDKAAHIITDLKEIIKANKMNLFEIFEKYDENKGGTLDLQEFTKMLKQVANGLKDYEILVIFRKFDSNNDQNIDFQEFVKVMTYGLQSDVGQFDFSGEKALRVITELKRVIIENNLNEQNIFQKFDVDFDKHLNRREFRDLIRIIDHRLTNQEIHFIFDIFDMDSKNLVSLENFVQTLKEKSFKLRKN</sequence>
<dbReference type="InParanoid" id="I7M9V0"/>
<dbReference type="PANTHER" id="PTHR24348:SF22">
    <property type="entry name" value="NON-SPECIFIC SERINE_THREONINE PROTEIN KINASE"/>
    <property type="match status" value="1"/>
</dbReference>